<comment type="similarity">
    <text evidence="1">Belongs to the carbon-nitrogen hydrolase superfamily. Nitrilase family.</text>
</comment>
<proteinExistence type="inferred from homology"/>
<dbReference type="PROSITE" id="PS50263">
    <property type="entry name" value="CN_HYDROLASE"/>
    <property type="match status" value="1"/>
</dbReference>
<dbReference type="PANTHER" id="PTHR46044:SF1">
    <property type="entry name" value="CN HYDROLASE DOMAIN-CONTAINING PROTEIN"/>
    <property type="match status" value="1"/>
</dbReference>
<dbReference type="GO" id="GO:0000257">
    <property type="term" value="F:nitrilase activity"/>
    <property type="evidence" value="ECO:0007669"/>
    <property type="project" value="UniProtKB-ARBA"/>
</dbReference>
<feature type="domain" description="CN hydrolase" evidence="3">
    <location>
        <begin position="10"/>
        <end position="118"/>
    </location>
</feature>
<dbReference type="EMBL" id="CATQJL010000223">
    <property type="protein sequence ID" value="CAJ0600020.1"/>
    <property type="molecule type" value="Genomic_DNA"/>
</dbReference>
<evidence type="ECO:0000256" key="1">
    <source>
        <dbReference type="ARBA" id="ARBA00008129"/>
    </source>
</evidence>
<accession>A0AA36M715</accession>
<protein>
    <recommendedName>
        <fullName evidence="3">CN hydrolase domain-containing protein</fullName>
    </recommendedName>
</protein>
<feature type="active site" description="Proton acceptor" evidence="2">
    <location>
        <position position="50"/>
    </location>
</feature>
<keyword evidence="5" id="KW-1185">Reference proteome</keyword>
<dbReference type="InterPro" id="IPR003010">
    <property type="entry name" value="C-N_Hydrolase"/>
</dbReference>
<dbReference type="InterPro" id="IPR036526">
    <property type="entry name" value="C-N_Hydrolase_sf"/>
</dbReference>
<dbReference type="Gene3D" id="3.60.110.10">
    <property type="entry name" value="Carbon-nitrogen hydrolase"/>
    <property type="match status" value="1"/>
</dbReference>
<dbReference type="SUPFAM" id="SSF56317">
    <property type="entry name" value="Carbon-nitrogen hydrolase"/>
    <property type="match status" value="1"/>
</dbReference>
<dbReference type="InterPro" id="IPR044149">
    <property type="entry name" value="Nitrilases_CHs"/>
</dbReference>
<reference evidence="4" key="1">
    <citation type="submission" date="2023-07" db="EMBL/GenBank/DDBJ databases">
        <authorList>
            <consortium name="CYATHOMIX"/>
        </authorList>
    </citation>
    <scope>NUCLEOTIDE SEQUENCE</scope>
    <source>
        <strain evidence="4">N/A</strain>
    </source>
</reference>
<comment type="caution">
    <text evidence="4">The sequence shown here is derived from an EMBL/GenBank/DDBJ whole genome shotgun (WGS) entry which is preliminary data.</text>
</comment>
<dbReference type="AlphaFoldDB" id="A0AA36M715"/>
<dbReference type="GO" id="GO:0016836">
    <property type="term" value="F:hydro-lyase activity"/>
    <property type="evidence" value="ECO:0007669"/>
    <property type="project" value="UniProtKB-ARBA"/>
</dbReference>
<dbReference type="Proteomes" id="UP001176961">
    <property type="component" value="Unassembled WGS sequence"/>
</dbReference>
<sequence length="118" mass="12654">MTQTINCSEMSIAIAQVGTVIYDTPATLDKLERITNEAANKGAKLIVFREAFIGGYPKGLDFGIVLATRSQRVAMSLQTIEENGPEFRRIAELASTLGINIVTGVVEKQGGTLYCSVG</sequence>
<evidence type="ECO:0000256" key="2">
    <source>
        <dbReference type="PROSITE-ProRule" id="PRU10139"/>
    </source>
</evidence>
<gene>
    <name evidence="4" type="ORF">CYNAS_LOCUS12003</name>
</gene>
<evidence type="ECO:0000313" key="5">
    <source>
        <dbReference type="Proteomes" id="UP001176961"/>
    </source>
</evidence>
<name>A0AA36M715_CYLNA</name>
<evidence type="ECO:0000313" key="4">
    <source>
        <dbReference type="EMBL" id="CAJ0600020.1"/>
    </source>
</evidence>
<organism evidence="4 5">
    <name type="scientific">Cylicocyclus nassatus</name>
    <name type="common">Nematode worm</name>
    <dbReference type="NCBI Taxonomy" id="53992"/>
    <lineage>
        <taxon>Eukaryota</taxon>
        <taxon>Metazoa</taxon>
        <taxon>Ecdysozoa</taxon>
        <taxon>Nematoda</taxon>
        <taxon>Chromadorea</taxon>
        <taxon>Rhabditida</taxon>
        <taxon>Rhabditina</taxon>
        <taxon>Rhabditomorpha</taxon>
        <taxon>Strongyloidea</taxon>
        <taxon>Strongylidae</taxon>
        <taxon>Cylicocyclus</taxon>
    </lineage>
</organism>
<dbReference type="Pfam" id="PF00795">
    <property type="entry name" value="CN_hydrolase"/>
    <property type="match status" value="1"/>
</dbReference>
<dbReference type="InterPro" id="IPR000132">
    <property type="entry name" value="Nitrilase/CN_hydratase_CS"/>
</dbReference>
<dbReference type="PANTHER" id="PTHR46044">
    <property type="entry name" value="NITRILASE"/>
    <property type="match status" value="1"/>
</dbReference>
<evidence type="ECO:0000259" key="3">
    <source>
        <dbReference type="PROSITE" id="PS50263"/>
    </source>
</evidence>
<dbReference type="PROSITE" id="PS00920">
    <property type="entry name" value="NITRIL_CHT_1"/>
    <property type="match status" value="1"/>
</dbReference>